<organism evidence="3 4">
    <name type="scientific">Heterotrigona itama</name>
    <dbReference type="NCBI Taxonomy" id="395501"/>
    <lineage>
        <taxon>Eukaryota</taxon>
        <taxon>Metazoa</taxon>
        <taxon>Ecdysozoa</taxon>
        <taxon>Arthropoda</taxon>
        <taxon>Hexapoda</taxon>
        <taxon>Insecta</taxon>
        <taxon>Pterygota</taxon>
        <taxon>Neoptera</taxon>
        <taxon>Endopterygota</taxon>
        <taxon>Hymenoptera</taxon>
        <taxon>Apocrita</taxon>
        <taxon>Aculeata</taxon>
        <taxon>Apoidea</taxon>
        <taxon>Anthophila</taxon>
        <taxon>Apidae</taxon>
        <taxon>Heterotrigona</taxon>
    </lineage>
</organism>
<feature type="compositionally biased region" description="Low complexity" evidence="1">
    <location>
        <begin position="146"/>
        <end position="156"/>
    </location>
</feature>
<dbReference type="EMBL" id="CAJDYZ010011781">
    <property type="protein sequence ID" value="CAD1480034.1"/>
    <property type="molecule type" value="Genomic_DNA"/>
</dbReference>
<feature type="signal peptide" evidence="2">
    <location>
        <begin position="1"/>
        <end position="16"/>
    </location>
</feature>
<protein>
    <submittedName>
        <fullName evidence="3">Uncharacterized protein</fullName>
    </submittedName>
</protein>
<dbReference type="AlphaFoldDB" id="A0A6V7HHP1"/>
<accession>A0A6V7HHP1</accession>
<gene>
    <name evidence="3" type="ORF">MHI_LOCUS894052</name>
</gene>
<name>A0A6V7HHP1_9HYME</name>
<sequence length="229" mass="22782">MHKLVALFALFACALAAPAPEPAPGLLAAAPAAYHAAPLVAAAPLAVAHTVPVATSYANTYKLSVRSPVVAAAPYIAAPVATAAVVKTAAPIVAAAPATTVLAHAPMVLAVAIATVHTAPTSPPALRGVISEESASLPTPTPTPAPALDSSSSSLSPARSAASAKALTTITEIKTPASTTKLTHWLAAAPVLSPLQVSPYAYALPALELAAAAAPSTYSIEQHGYRIIY</sequence>
<keyword evidence="2" id="KW-0732">Signal</keyword>
<evidence type="ECO:0000313" key="4">
    <source>
        <dbReference type="Proteomes" id="UP000752696"/>
    </source>
</evidence>
<feature type="chain" id="PRO_5027646727" evidence="2">
    <location>
        <begin position="17"/>
        <end position="229"/>
    </location>
</feature>
<evidence type="ECO:0000256" key="2">
    <source>
        <dbReference type="SAM" id="SignalP"/>
    </source>
</evidence>
<comment type="caution">
    <text evidence="3">The sequence shown here is derived from an EMBL/GenBank/DDBJ whole genome shotgun (WGS) entry which is preliminary data.</text>
</comment>
<dbReference type="Proteomes" id="UP000752696">
    <property type="component" value="Unassembled WGS sequence"/>
</dbReference>
<feature type="region of interest" description="Disordered" evidence="1">
    <location>
        <begin position="134"/>
        <end position="156"/>
    </location>
</feature>
<keyword evidence="4" id="KW-1185">Reference proteome</keyword>
<reference evidence="3" key="1">
    <citation type="submission" date="2020-07" db="EMBL/GenBank/DDBJ databases">
        <authorList>
            <person name="Nazaruddin N."/>
        </authorList>
    </citation>
    <scope>NUCLEOTIDE SEQUENCE</scope>
</reference>
<evidence type="ECO:0000313" key="3">
    <source>
        <dbReference type="EMBL" id="CAD1480034.1"/>
    </source>
</evidence>
<proteinExistence type="predicted"/>
<evidence type="ECO:0000256" key="1">
    <source>
        <dbReference type="SAM" id="MobiDB-lite"/>
    </source>
</evidence>